<dbReference type="SUPFAM" id="SSF52821">
    <property type="entry name" value="Rhodanese/Cell cycle control phosphatase"/>
    <property type="match status" value="1"/>
</dbReference>
<protein>
    <submittedName>
        <fullName evidence="2">Rhodanese Homology domain containing protein</fullName>
    </submittedName>
</protein>
<gene>
    <name evidence="2" type="primary">ibp1</name>
    <name evidence="2" type="ORF">LshimejAT787_0500980</name>
</gene>
<accession>A0A9P3PLP8</accession>
<dbReference type="PANTHER" id="PTHR10828">
    <property type="entry name" value="M-PHASE INDUCER PHOSPHATASE DUAL SPECIFICITY PHOSPHATASE CDC25"/>
    <property type="match status" value="1"/>
</dbReference>
<reference evidence="2" key="1">
    <citation type="submission" date="2022-07" db="EMBL/GenBank/DDBJ databases">
        <title>The genome of Lyophyllum shimeji provides insight into the initial evolution of ectomycorrhizal fungal genome.</title>
        <authorList>
            <person name="Kobayashi Y."/>
            <person name="Shibata T."/>
            <person name="Hirakawa H."/>
            <person name="Shigenobu S."/>
            <person name="Nishiyama T."/>
            <person name="Yamada A."/>
            <person name="Hasebe M."/>
            <person name="Kawaguchi M."/>
        </authorList>
    </citation>
    <scope>NUCLEOTIDE SEQUENCE</scope>
    <source>
        <strain evidence="2">AT787</strain>
    </source>
</reference>
<dbReference type="PROSITE" id="PS50206">
    <property type="entry name" value="RHODANESE_3"/>
    <property type="match status" value="1"/>
</dbReference>
<proteinExistence type="predicted"/>
<comment type="caution">
    <text evidence="2">The sequence shown here is derived from an EMBL/GenBank/DDBJ whole genome shotgun (WGS) entry which is preliminary data.</text>
</comment>
<sequence>MIRRNADAISRRSARNRAFTAISQTTAPAPSPSMKYINCDELAGIIKGDKVMGKDFVVVDVRDDDYMGGNNRGSINRPSSEFLMTVDGLVRDTKDIPLVIFHCTLSQIRGPKAARIYEETRRNALQDGDIPHEVAVLRDGFSQFQAKFKDDPSLVENWDESNALEEIPRTTPIPAPLAIPPNKLFPRGRDLTWKTSTRKLPVGGGSLEGGGGIEDALVESDDDMVGVTGT</sequence>
<dbReference type="PANTHER" id="PTHR10828:SF38">
    <property type="entry name" value="ARSENICAL-RESISTANCE PROTEIN 2-RELATED"/>
    <property type="match status" value="1"/>
</dbReference>
<dbReference type="InterPro" id="IPR036873">
    <property type="entry name" value="Rhodanese-like_dom_sf"/>
</dbReference>
<feature type="domain" description="Rhodanese" evidence="1">
    <location>
        <begin position="52"/>
        <end position="149"/>
    </location>
</feature>
<name>A0A9P3PLP8_LYOSH</name>
<dbReference type="GO" id="GO:0005737">
    <property type="term" value="C:cytoplasm"/>
    <property type="evidence" value="ECO:0007669"/>
    <property type="project" value="TreeGrafter"/>
</dbReference>
<keyword evidence="3" id="KW-1185">Reference proteome</keyword>
<dbReference type="InterPro" id="IPR001763">
    <property type="entry name" value="Rhodanese-like_dom"/>
</dbReference>
<dbReference type="GO" id="GO:0005634">
    <property type="term" value="C:nucleus"/>
    <property type="evidence" value="ECO:0007669"/>
    <property type="project" value="TreeGrafter"/>
</dbReference>
<evidence type="ECO:0000313" key="2">
    <source>
        <dbReference type="EMBL" id="GLB38233.1"/>
    </source>
</evidence>
<dbReference type="OrthoDB" id="102559at2759"/>
<dbReference type="Gene3D" id="3.40.250.10">
    <property type="entry name" value="Rhodanese-like domain"/>
    <property type="match status" value="1"/>
</dbReference>
<evidence type="ECO:0000259" key="1">
    <source>
        <dbReference type="PROSITE" id="PS50206"/>
    </source>
</evidence>
<organism evidence="2 3">
    <name type="scientific">Lyophyllum shimeji</name>
    <name type="common">Hon-shimeji</name>
    <name type="synonym">Tricholoma shimeji</name>
    <dbReference type="NCBI Taxonomy" id="47721"/>
    <lineage>
        <taxon>Eukaryota</taxon>
        <taxon>Fungi</taxon>
        <taxon>Dikarya</taxon>
        <taxon>Basidiomycota</taxon>
        <taxon>Agaricomycotina</taxon>
        <taxon>Agaricomycetes</taxon>
        <taxon>Agaricomycetidae</taxon>
        <taxon>Agaricales</taxon>
        <taxon>Tricholomatineae</taxon>
        <taxon>Lyophyllaceae</taxon>
        <taxon>Lyophyllum</taxon>
    </lineage>
</organism>
<dbReference type="EMBL" id="BRPK01000005">
    <property type="protein sequence ID" value="GLB38233.1"/>
    <property type="molecule type" value="Genomic_DNA"/>
</dbReference>
<dbReference type="AlphaFoldDB" id="A0A9P3PLP8"/>
<dbReference type="Proteomes" id="UP001063166">
    <property type="component" value="Unassembled WGS sequence"/>
</dbReference>
<evidence type="ECO:0000313" key="3">
    <source>
        <dbReference type="Proteomes" id="UP001063166"/>
    </source>
</evidence>
<dbReference type="GO" id="GO:0004725">
    <property type="term" value="F:protein tyrosine phosphatase activity"/>
    <property type="evidence" value="ECO:0007669"/>
    <property type="project" value="TreeGrafter"/>
</dbReference>